<dbReference type="EMBL" id="REGN01003633">
    <property type="protein sequence ID" value="RNA21643.1"/>
    <property type="molecule type" value="Genomic_DNA"/>
</dbReference>
<keyword evidence="9" id="KW-0446">Lipid-binding</keyword>
<evidence type="ECO:0000313" key="15">
    <source>
        <dbReference type="EMBL" id="RNA21643.1"/>
    </source>
</evidence>
<dbReference type="OrthoDB" id="6047381at2759"/>
<dbReference type="GO" id="GO:0035695">
    <property type="term" value="P:mitophagy by internal vacuole formation"/>
    <property type="evidence" value="ECO:0007669"/>
    <property type="project" value="TreeGrafter"/>
</dbReference>
<dbReference type="GO" id="GO:0035694">
    <property type="term" value="P:mitochondrial protein catabolic process"/>
    <property type="evidence" value="ECO:0007669"/>
    <property type="project" value="InterPro"/>
</dbReference>
<dbReference type="GO" id="GO:0005741">
    <property type="term" value="C:mitochondrial outer membrane"/>
    <property type="evidence" value="ECO:0007669"/>
    <property type="project" value="UniProtKB-SubCell"/>
</dbReference>
<evidence type="ECO:0000256" key="3">
    <source>
        <dbReference type="ARBA" id="ARBA00004496"/>
    </source>
</evidence>
<comment type="caution">
    <text evidence="15">The sequence shown here is derived from an EMBL/GenBank/DDBJ whole genome shotgun (WGS) entry which is preliminary data.</text>
</comment>
<evidence type="ECO:0000256" key="10">
    <source>
        <dbReference type="ARBA" id="ARBA00023128"/>
    </source>
</evidence>
<evidence type="ECO:0000256" key="8">
    <source>
        <dbReference type="ARBA" id="ARBA00023054"/>
    </source>
</evidence>
<dbReference type="PANTHER" id="PTHR21771:SF1">
    <property type="entry name" value="MITOCHONDRIA-EATING PROTEIN"/>
    <property type="match status" value="1"/>
</dbReference>
<evidence type="ECO:0000313" key="16">
    <source>
        <dbReference type="Proteomes" id="UP000276133"/>
    </source>
</evidence>
<evidence type="ECO:0000256" key="6">
    <source>
        <dbReference type="ARBA" id="ARBA00022490"/>
    </source>
</evidence>
<dbReference type="Proteomes" id="UP000276133">
    <property type="component" value="Unassembled WGS sequence"/>
</dbReference>
<name>A0A3M7RDK1_BRAPC</name>
<dbReference type="AlphaFoldDB" id="A0A3M7RDK1"/>
<keyword evidence="16" id="KW-1185">Reference proteome</keyword>
<evidence type="ECO:0000256" key="12">
    <source>
        <dbReference type="ARBA" id="ARBA00032687"/>
    </source>
</evidence>
<keyword evidence="8 13" id="KW-0175">Coiled coil</keyword>
<dbReference type="GO" id="GO:0005759">
    <property type="term" value="C:mitochondrial matrix"/>
    <property type="evidence" value="ECO:0007669"/>
    <property type="project" value="UniProtKB-SubCell"/>
</dbReference>
<comment type="similarity">
    <text evidence="4">Belongs to the MIEAP family.</text>
</comment>
<dbReference type="InterPro" id="IPR031981">
    <property type="entry name" value="MIEAP_C"/>
</dbReference>
<evidence type="ECO:0000256" key="4">
    <source>
        <dbReference type="ARBA" id="ARBA00008233"/>
    </source>
</evidence>
<dbReference type="Pfam" id="PF16026">
    <property type="entry name" value="MIEAP"/>
    <property type="match status" value="1"/>
</dbReference>
<proteinExistence type="inferred from homology"/>
<protein>
    <recommendedName>
        <fullName evidence="5">Mitochondria-eating protein</fullName>
    </recommendedName>
    <alternativeName>
        <fullName evidence="12">Spermatogenesis-associated protein 18</fullName>
    </alternativeName>
</protein>
<dbReference type="InterPro" id="IPR026169">
    <property type="entry name" value="MIEAP"/>
</dbReference>
<evidence type="ECO:0000256" key="11">
    <source>
        <dbReference type="ARBA" id="ARBA00023136"/>
    </source>
</evidence>
<keyword evidence="10" id="KW-0496">Mitochondrion</keyword>
<dbReference type="PANTHER" id="PTHR21771">
    <property type="entry name" value="MITOCHONDRIA-EATING PROTEIN-RELATED"/>
    <property type="match status" value="1"/>
</dbReference>
<gene>
    <name evidence="15" type="ORF">BpHYR1_040813</name>
</gene>
<comment type="subcellular location">
    <subcellularLocation>
        <location evidence="3">Cytoplasm</location>
    </subcellularLocation>
    <subcellularLocation>
        <location evidence="2">Mitochondrion matrix</location>
    </subcellularLocation>
    <subcellularLocation>
        <location evidence="1">Mitochondrion outer membrane</location>
    </subcellularLocation>
</comment>
<keyword evidence="6" id="KW-0963">Cytoplasm</keyword>
<evidence type="ECO:0000256" key="1">
    <source>
        <dbReference type="ARBA" id="ARBA00004294"/>
    </source>
</evidence>
<evidence type="ECO:0000256" key="5">
    <source>
        <dbReference type="ARBA" id="ARBA00019863"/>
    </source>
</evidence>
<feature type="coiled-coil region" evidence="13">
    <location>
        <begin position="558"/>
        <end position="613"/>
    </location>
</feature>
<evidence type="ECO:0000256" key="2">
    <source>
        <dbReference type="ARBA" id="ARBA00004305"/>
    </source>
</evidence>
<evidence type="ECO:0000256" key="13">
    <source>
        <dbReference type="SAM" id="Coils"/>
    </source>
</evidence>
<evidence type="ECO:0000256" key="7">
    <source>
        <dbReference type="ARBA" id="ARBA00022787"/>
    </source>
</evidence>
<keyword evidence="7" id="KW-1000">Mitochondrion outer membrane</keyword>
<organism evidence="15 16">
    <name type="scientific">Brachionus plicatilis</name>
    <name type="common">Marine rotifer</name>
    <name type="synonym">Brachionus muelleri</name>
    <dbReference type="NCBI Taxonomy" id="10195"/>
    <lineage>
        <taxon>Eukaryota</taxon>
        <taxon>Metazoa</taxon>
        <taxon>Spiralia</taxon>
        <taxon>Gnathifera</taxon>
        <taxon>Rotifera</taxon>
        <taxon>Eurotatoria</taxon>
        <taxon>Monogononta</taxon>
        <taxon>Pseudotrocha</taxon>
        <taxon>Ploima</taxon>
        <taxon>Brachionidae</taxon>
        <taxon>Brachionus</taxon>
    </lineage>
</organism>
<evidence type="ECO:0000256" key="9">
    <source>
        <dbReference type="ARBA" id="ARBA00023121"/>
    </source>
</evidence>
<reference evidence="15 16" key="1">
    <citation type="journal article" date="2018" name="Sci. Rep.">
        <title>Genomic signatures of local adaptation to the degree of environmental predictability in rotifers.</title>
        <authorList>
            <person name="Franch-Gras L."/>
            <person name="Hahn C."/>
            <person name="Garcia-Roger E.M."/>
            <person name="Carmona M.J."/>
            <person name="Serra M."/>
            <person name="Gomez A."/>
        </authorList>
    </citation>
    <scope>NUCLEOTIDE SEQUENCE [LARGE SCALE GENOMIC DNA]</scope>
    <source>
        <strain evidence="15">HYR1</strain>
    </source>
</reference>
<accession>A0A3M7RDK1</accession>
<sequence length="951" mass="110794">MSIRNLDSDLALSNLNDLFHLHRYDDCVLFINRLNYSSLRKVLTQLPIKLYLSRLPYTIEVFEALYAKIFIHDPDSFPTRLLQPERLIDKMVAYFSLINDQKSIEPIDGDKMLDSFENVIRIISYVQPGLYTRLLFFKYACDRACLKFDKELDQSKNLKFPALKNIKLNSSTSAYSVSNLNQYSNTLVISKLSNMSTCEKVKIELVNTINKCHKALLKLNGYMSDLKADKNFKHFKKSSSIERTSRTSSKSSKVRSESVFSLKTASQKDTEFFQTLNSSTICQDYVQNRLFLNKSLMNSIEPFLQTVRVEKMMDNLMEKINLDKEILLREDTYLTSLEPLQPLFKRYSLGFERCIQIWRKKCSADQLLLYNNPSNYDQVKQQLENSLFGLNEVVESTPAKSTSSVKRKNFLLKRNYLNTLSASSDIAAKIVNSMDTMTDLLNSNISINCYNLGDDVSLEPENQKYHSVIEHQKIYLNTSTTGFNLKSIFFIDISFYTNPSGNSTLPSKFKTKKRTSILNNKIFQNIRLEDGQNEEFDKIDKQTPILKNSEVQTSQEIIEKNEIDQNDYSKQIEILREELSRANDKVKSLELSEQKLKSKLNEKELELGEKLKKPQMIDHYSSTRSLLMTESENKESMDLLTNLISEGHSQFNNYQHSLDLINFYNNLNTKYRYEAYQSLDAMNDMKPMTEFKIKLLFSVVVYWFDLMVDNNFTKLRGYNRRKSVKWVILGVNELSYRYVKIYIRDLKRKVKVILQINDRTSKDRSLSVKSQNRNPTIIIEKFEDKIKIDQKASPSQVFFKDENRSRKNSQIMKMNRFSSMSGSNQSDTDSPCLIIDQAINKYLQMVSWSNTFDLSRVIKEVKEQLWATLQEYPLKECQELNDYINESVKTAWALVNHDPALKLDYTSTKFDSMLHERSQESNKNSDQIINFVWPSLIDTQDNKCVSKGIKS</sequence>
<keyword evidence="11" id="KW-0472">Membrane</keyword>
<dbReference type="GO" id="GO:0008289">
    <property type="term" value="F:lipid binding"/>
    <property type="evidence" value="ECO:0007669"/>
    <property type="project" value="UniProtKB-KW"/>
</dbReference>
<feature type="domain" description="Mitochondria-eating protein C-terminal" evidence="14">
    <location>
        <begin position="821"/>
        <end position="949"/>
    </location>
</feature>
<evidence type="ECO:0000259" key="14">
    <source>
        <dbReference type="Pfam" id="PF16026"/>
    </source>
</evidence>